<dbReference type="Pfam" id="PF01764">
    <property type="entry name" value="Lipase_3"/>
    <property type="match status" value="1"/>
</dbReference>
<feature type="domain" description="Fungal lipase-type" evidence="1">
    <location>
        <begin position="511"/>
        <end position="638"/>
    </location>
</feature>
<dbReference type="InterPro" id="IPR043504">
    <property type="entry name" value="Peptidase_S1_PA_chymotrypsin"/>
</dbReference>
<dbReference type="AlphaFoldDB" id="A0A518C777"/>
<dbReference type="SUPFAM" id="SSF50494">
    <property type="entry name" value="Trypsin-like serine proteases"/>
    <property type="match status" value="1"/>
</dbReference>
<proteinExistence type="predicted"/>
<dbReference type="InterPro" id="IPR002921">
    <property type="entry name" value="Fungal_lipase-type"/>
</dbReference>
<dbReference type="EMBL" id="CP036289">
    <property type="protein sequence ID" value="QDU75054.1"/>
    <property type="molecule type" value="Genomic_DNA"/>
</dbReference>
<evidence type="ECO:0000313" key="3">
    <source>
        <dbReference type="Proteomes" id="UP000318626"/>
    </source>
</evidence>
<dbReference type="Gene3D" id="2.40.10.10">
    <property type="entry name" value="Trypsin-like serine proteases"/>
    <property type="match status" value="2"/>
</dbReference>
<dbReference type="InterPro" id="IPR051218">
    <property type="entry name" value="Sec_MonoDiacylglyc_Lipase"/>
</dbReference>
<dbReference type="Proteomes" id="UP000318626">
    <property type="component" value="Chromosome"/>
</dbReference>
<organism evidence="2 3">
    <name type="scientific">Bremerella volcania</name>
    <dbReference type="NCBI Taxonomy" id="2527984"/>
    <lineage>
        <taxon>Bacteria</taxon>
        <taxon>Pseudomonadati</taxon>
        <taxon>Planctomycetota</taxon>
        <taxon>Planctomycetia</taxon>
        <taxon>Pirellulales</taxon>
        <taxon>Pirellulaceae</taxon>
        <taxon>Bremerella</taxon>
    </lineage>
</organism>
<dbReference type="Pfam" id="PF13365">
    <property type="entry name" value="Trypsin_2"/>
    <property type="match status" value="1"/>
</dbReference>
<dbReference type="CDD" id="cd00519">
    <property type="entry name" value="Lipase_3"/>
    <property type="match status" value="1"/>
</dbReference>
<dbReference type="GO" id="GO:0006629">
    <property type="term" value="P:lipid metabolic process"/>
    <property type="evidence" value="ECO:0007669"/>
    <property type="project" value="InterPro"/>
</dbReference>
<accession>A0A518C777</accession>
<keyword evidence="3" id="KW-1185">Reference proteome</keyword>
<dbReference type="OrthoDB" id="5522031at2"/>
<sequence>MLNLEERSRRLQAYLPQIAPEGLDLPEQSSLEAMGPSDRVQESTARGLENLESGRVLEVAQADALEAIVHKTKRPAINIMRDTYQEVPKDWKGVLDDQDVKNRLSKLIPSVGRIELPGDLLVPYGGTGFVVGKDLIMTNRHVAEIFTMGLGVRNLKFKPHRSSAINFRKELFQEEDLPDLAVQEVVMIHPYWDMALLRVVGLQEHHAPLPLAVVSPEDIVGHNIAVIGYPAQDDRNDLDLQNKIYGGVFNIKRLQPGKAREVQPIGSFNHTVRAMTHDASTLGGCSGSMVVDIDSGEVVGLHFAGIYLEANYAVPTFELARDARVVDAGLSFRGAVAPTSDWDAAWKNADFPGESLPTLAAVSKRSGAQAITSSPTAMASNPATTVNVTAGGITFTVPLQITVSLGSIAAGAPPVPPPPSVTTEGLFGGGGDNEQEIIDRAYARFKNTSYAGSQFSWELALATCATSHLVYSEGPRVSDVCQNQWDFDSCEFIQVNDTECFVAVTEEAMAVAFRGTAGVRDWLRDLTLFSTSVAYGTVHQGFFHGFQQVRAALETAMRSFGLGDRKLVISGHSLGGALATIAAAEWIHAGEFEVAGIYTFGQPAVGKKDFREFINGKTAGKFFRFVNEDDIVPRVPPNYVHVGKLMQLDRRGNTESLEALAPEPETMSETEFHILQERLDDESRVASGVVATEGLIPSISDHGLHNYLNKILSRIS</sequence>
<name>A0A518C777_9BACT</name>
<dbReference type="PANTHER" id="PTHR45856">
    <property type="entry name" value="ALPHA/BETA-HYDROLASES SUPERFAMILY PROTEIN"/>
    <property type="match status" value="1"/>
</dbReference>
<evidence type="ECO:0000259" key="1">
    <source>
        <dbReference type="Pfam" id="PF01764"/>
    </source>
</evidence>
<dbReference type="KEGG" id="bvo:Pan97_20750"/>
<evidence type="ECO:0000313" key="2">
    <source>
        <dbReference type="EMBL" id="QDU75054.1"/>
    </source>
</evidence>
<dbReference type="Gene3D" id="3.40.50.1820">
    <property type="entry name" value="alpha/beta hydrolase"/>
    <property type="match status" value="1"/>
</dbReference>
<reference evidence="3" key="1">
    <citation type="submission" date="2019-02" db="EMBL/GenBank/DDBJ databases">
        <title>Deep-cultivation of Planctomycetes and their phenomic and genomic characterization uncovers novel biology.</title>
        <authorList>
            <person name="Wiegand S."/>
            <person name="Jogler M."/>
            <person name="Boedeker C."/>
            <person name="Pinto D."/>
            <person name="Vollmers J."/>
            <person name="Rivas-Marin E."/>
            <person name="Kohn T."/>
            <person name="Peeters S.H."/>
            <person name="Heuer A."/>
            <person name="Rast P."/>
            <person name="Oberbeckmann S."/>
            <person name="Bunk B."/>
            <person name="Jeske O."/>
            <person name="Meyerdierks A."/>
            <person name="Storesund J.E."/>
            <person name="Kallscheuer N."/>
            <person name="Luecker S."/>
            <person name="Lage O.M."/>
            <person name="Pohl T."/>
            <person name="Merkel B.J."/>
            <person name="Hornburger P."/>
            <person name="Mueller R.-W."/>
            <person name="Bruemmer F."/>
            <person name="Labrenz M."/>
            <person name="Spormann A.M."/>
            <person name="Op den Camp H."/>
            <person name="Overmann J."/>
            <person name="Amann R."/>
            <person name="Jetten M.S.M."/>
            <person name="Mascher T."/>
            <person name="Medema M.H."/>
            <person name="Devos D.P."/>
            <person name="Kaster A.-K."/>
            <person name="Ovreas L."/>
            <person name="Rohde M."/>
            <person name="Galperin M.Y."/>
            <person name="Jogler C."/>
        </authorList>
    </citation>
    <scope>NUCLEOTIDE SEQUENCE [LARGE SCALE GENOMIC DNA]</scope>
    <source>
        <strain evidence="3">Pan97</strain>
    </source>
</reference>
<dbReference type="SUPFAM" id="SSF53474">
    <property type="entry name" value="alpha/beta-Hydrolases"/>
    <property type="match status" value="1"/>
</dbReference>
<dbReference type="RefSeq" id="WP_144972140.1">
    <property type="nucleotide sequence ID" value="NZ_CP036289.1"/>
</dbReference>
<gene>
    <name evidence="2" type="ORF">Pan97_20750</name>
</gene>
<protein>
    <submittedName>
        <fullName evidence="2">Lipase (Class 3)</fullName>
    </submittedName>
</protein>
<dbReference type="PANTHER" id="PTHR45856:SF24">
    <property type="entry name" value="FUNGAL LIPASE-LIKE DOMAIN-CONTAINING PROTEIN"/>
    <property type="match status" value="1"/>
</dbReference>
<dbReference type="InterPro" id="IPR029058">
    <property type="entry name" value="AB_hydrolase_fold"/>
</dbReference>
<dbReference type="InterPro" id="IPR009003">
    <property type="entry name" value="Peptidase_S1_PA"/>
</dbReference>